<keyword evidence="8" id="KW-0479">Metal-binding</keyword>
<dbReference type="InterPro" id="IPR001930">
    <property type="entry name" value="Peptidase_M1"/>
</dbReference>
<dbReference type="EMBL" id="CP053642">
    <property type="protein sequence ID" value="QKD80105.1"/>
    <property type="molecule type" value="Genomic_DNA"/>
</dbReference>
<keyword evidence="18" id="KW-1185">Reference proteome</keyword>
<keyword evidence="9 17" id="KW-0378">Hydrolase</keyword>
<dbReference type="RefSeq" id="WP_159524171.1">
    <property type="nucleotide sequence ID" value="NZ_CP053642.1"/>
</dbReference>
<evidence type="ECO:0000256" key="3">
    <source>
        <dbReference type="ARBA" id="ARBA00010136"/>
    </source>
</evidence>
<feature type="domain" description="Aminopeptidase N-like N-terminal" evidence="16">
    <location>
        <begin position="114"/>
        <end position="193"/>
    </location>
</feature>
<evidence type="ECO:0000256" key="9">
    <source>
        <dbReference type="ARBA" id="ARBA00022801"/>
    </source>
</evidence>
<evidence type="ECO:0000313" key="17">
    <source>
        <dbReference type="EMBL" id="QKD80105.1"/>
    </source>
</evidence>
<evidence type="ECO:0000259" key="14">
    <source>
        <dbReference type="Pfam" id="PF01433"/>
    </source>
</evidence>
<dbReference type="Pfam" id="PF17900">
    <property type="entry name" value="Peptidase_M1_N"/>
    <property type="match status" value="1"/>
</dbReference>
<evidence type="ECO:0000256" key="5">
    <source>
        <dbReference type="ARBA" id="ARBA00015611"/>
    </source>
</evidence>
<dbReference type="AlphaFoldDB" id="A0A6M8BB88"/>
<proteinExistence type="inferred from homology"/>
<comment type="cofactor">
    <cofactor evidence="2">
        <name>Zn(2+)</name>
        <dbReference type="ChEBI" id="CHEBI:29105"/>
    </cofactor>
</comment>
<keyword evidence="6 17" id="KW-0031">Aminopeptidase</keyword>
<dbReference type="GO" id="GO:0042277">
    <property type="term" value="F:peptide binding"/>
    <property type="evidence" value="ECO:0007669"/>
    <property type="project" value="TreeGrafter"/>
</dbReference>
<accession>A0A6M8BB88</accession>
<evidence type="ECO:0000256" key="11">
    <source>
        <dbReference type="ARBA" id="ARBA00023049"/>
    </source>
</evidence>
<gene>
    <name evidence="17" type="primary">pepN</name>
    <name evidence="17" type="ORF">HPC72_07635</name>
</gene>
<dbReference type="Gene3D" id="2.60.40.1730">
    <property type="entry name" value="tricorn interacting facor f3 domain"/>
    <property type="match status" value="1"/>
</dbReference>
<dbReference type="CDD" id="cd09602">
    <property type="entry name" value="M1_APN"/>
    <property type="match status" value="1"/>
</dbReference>
<dbReference type="GO" id="GO:0008270">
    <property type="term" value="F:zinc ion binding"/>
    <property type="evidence" value="ECO:0007669"/>
    <property type="project" value="InterPro"/>
</dbReference>
<evidence type="ECO:0000256" key="10">
    <source>
        <dbReference type="ARBA" id="ARBA00022833"/>
    </source>
</evidence>
<dbReference type="GO" id="GO:0043171">
    <property type="term" value="P:peptide catabolic process"/>
    <property type="evidence" value="ECO:0007669"/>
    <property type="project" value="TreeGrafter"/>
</dbReference>
<dbReference type="PRINTS" id="PR00756">
    <property type="entry name" value="ALADIPTASE"/>
</dbReference>
<dbReference type="Proteomes" id="UP000504752">
    <property type="component" value="Chromosome"/>
</dbReference>
<dbReference type="Gene3D" id="1.10.390.10">
    <property type="entry name" value="Neutral Protease Domain 2"/>
    <property type="match status" value="1"/>
</dbReference>
<dbReference type="InterPro" id="IPR024571">
    <property type="entry name" value="ERAP1-like_C_dom"/>
</dbReference>
<dbReference type="GO" id="GO:0005737">
    <property type="term" value="C:cytoplasm"/>
    <property type="evidence" value="ECO:0007669"/>
    <property type="project" value="TreeGrafter"/>
</dbReference>
<dbReference type="GO" id="GO:0005615">
    <property type="term" value="C:extracellular space"/>
    <property type="evidence" value="ECO:0007669"/>
    <property type="project" value="TreeGrafter"/>
</dbReference>
<dbReference type="PANTHER" id="PTHR11533">
    <property type="entry name" value="PROTEASE M1 ZINC METALLOPROTEASE"/>
    <property type="match status" value="1"/>
</dbReference>
<dbReference type="InterPro" id="IPR045357">
    <property type="entry name" value="Aminopeptidase_N-like_N"/>
</dbReference>
<dbReference type="InterPro" id="IPR014782">
    <property type="entry name" value="Peptidase_M1_dom"/>
</dbReference>
<feature type="domain" description="Peptidase M1 membrane alanine aminopeptidase" evidence="14">
    <location>
        <begin position="239"/>
        <end position="449"/>
    </location>
</feature>
<keyword evidence="7" id="KW-0645">Protease</keyword>
<dbReference type="PANTHER" id="PTHR11533:SF174">
    <property type="entry name" value="PUROMYCIN-SENSITIVE AMINOPEPTIDASE-RELATED"/>
    <property type="match status" value="1"/>
</dbReference>
<evidence type="ECO:0000313" key="18">
    <source>
        <dbReference type="Proteomes" id="UP000504752"/>
    </source>
</evidence>
<dbReference type="GO" id="GO:0070006">
    <property type="term" value="F:metalloaminopeptidase activity"/>
    <property type="evidence" value="ECO:0007669"/>
    <property type="project" value="TreeGrafter"/>
</dbReference>
<evidence type="ECO:0000256" key="4">
    <source>
        <dbReference type="ARBA" id="ARBA00012564"/>
    </source>
</evidence>
<keyword evidence="11" id="KW-0482">Metalloprotease</keyword>
<evidence type="ECO:0000256" key="13">
    <source>
        <dbReference type="ARBA" id="ARBA00031533"/>
    </source>
</evidence>
<dbReference type="SUPFAM" id="SSF63737">
    <property type="entry name" value="Leukotriene A4 hydrolase N-terminal domain"/>
    <property type="match status" value="1"/>
</dbReference>
<evidence type="ECO:0000256" key="12">
    <source>
        <dbReference type="ARBA" id="ARBA00029811"/>
    </source>
</evidence>
<organism evidence="17 18">
    <name type="scientific">Actinomyces marmotae</name>
    <dbReference type="NCBI Taxonomy" id="2737173"/>
    <lineage>
        <taxon>Bacteria</taxon>
        <taxon>Bacillati</taxon>
        <taxon>Actinomycetota</taxon>
        <taxon>Actinomycetes</taxon>
        <taxon>Actinomycetales</taxon>
        <taxon>Actinomycetaceae</taxon>
        <taxon>Actinomyces</taxon>
    </lineage>
</organism>
<evidence type="ECO:0000256" key="1">
    <source>
        <dbReference type="ARBA" id="ARBA00000098"/>
    </source>
</evidence>
<dbReference type="Pfam" id="PF11838">
    <property type="entry name" value="ERAP1_C"/>
    <property type="match status" value="1"/>
</dbReference>
<evidence type="ECO:0000256" key="7">
    <source>
        <dbReference type="ARBA" id="ARBA00022670"/>
    </source>
</evidence>
<evidence type="ECO:0000256" key="8">
    <source>
        <dbReference type="ARBA" id="ARBA00022723"/>
    </source>
</evidence>
<dbReference type="InterPro" id="IPR012778">
    <property type="entry name" value="Pept_M1_aminopeptidase"/>
</dbReference>
<sequence length="859" mass="92440">MPGINLTRDEARERASLVTTESYDVVLDLSGAADPDQATFRSVTTARFSATPGASTFIDLIAPRVREVRLNGAALDPAAVFADSRIALEDLAESNELVVVADCAYMRTGEGLHRFTDPADGATYLYTQFEVPDSRRVFAVFEQPDLKASFTFTVTVPDGWTVFSNSPTPEPSPAGAGARVFSFAPSERMSSYITAIVAGPYVGATDEYRADDGRVVPLGVYCRASLAEHLDADEILALTKGGFAFYEELFGTPYAFPKYDQVFVPEFNAGAMENAGIVTHRDDYVFRSRPVEARVERRAVTILHELAHMWFGDLVTMEWWNDLWLNESFAEYTSTLATAETTRFTDAWTTFQTLEKAWAYNQDQLSSTHPIAAEIRDLHDVEVNFDGITYAKGASVLTALVAYVGRERFFAGIARYLEAHAFSNATLADLLSELEAVSGRDLAAWTRVWLQEAGVTALRLETTTDDAGRIASATVVQEIPEGSPATLRPHRLAIGAYSHDDSGALTRVGRVELDVAGARTPVPGLVGMPRPEVLLVNDDDLTYAKHRLDEASLSAALEGIGDFTDSLARSLILASAWDMVRDGELPASRYLSAALEALKAESHSSVVQGLLARIGTCLALYLPSAARREAAPEAAGALLALARGAEPGSDRQLQLVRAVAAHAVSEEQIDAVAGWLDGSAALPGLAVDADMRWELLTGLVAAGRAGEAEIAAEEARDRTTTGRERAAGARASIPTAEAKGAAWRALVEDSSMPNETQRQALAGFGRVERAPELMAPFIEEYVAAIEPVWSSRTFHMAEALLEGLWSCATVGLPGADPIGALEGWLDAHADAPAALRRIVAENLDDARRVARAQAAQAAA</sequence>
<feature type="domain" description="ERAP1-like C-terminal" evidence="15">
    <location>
        <begin position="534"/>
        <end position="848"/>
    </location>
</feature>
<name>A0A6M8BB88_9ACTO</name>
<dbReference type="GO" id="GO:0016020">
    <property type="term" value="C:membrane"/>
    <property type="evidence" value="ECO:0007669"/>
    <property type="project" value="TreeGrafter"/>
</dbReference>
<dbReference type="NCBIfam" id="TIGR02412">
    <property type="entry name" value="pepN_strep_liv"/>
    <property type="match status" value="1"/>
</dbReference>
<comment type="similarity">
    <text evidence="3">Belongs to the peptidase M1 family.</text>
</comment>
<dbReference type="GO" id="GO:0016285">
    <property type="term" value="F:alanyl aminopeptidase activity"/>
    <property type="evidence" value="ECO:0007669"/>
    <property type="project" value="UniProtKB-EC"/>
</dbReference>
<dbReference type="InterPro" id="IPR027268">
    <property type="entry name" value="Peptidase_M4/M1_CTD_sf"/>
</dbReference>
<keyword evidence="10" id="KW-0862">Zinc</keyword>
<dbReference type="EC" id="3.4.11.2" evidence="4"/>
<dbReference type="InterPro" id="IPR042097">
    <property type="entry name" value="Aminopeptidase_N-like_N_sf"/>
</dbReference>
<dbReference type="SUPFAM" id="SSF55486">
    <property type="entry name" value="Metalloproteases ('zincins'), catalytic domain"/>
    <property type="match status" value="1"/>
</dbReference>
<protein>
    <recommendedName>
        <fullName evidence="5">Aminopeptidase N</fullName>
        <ecNumber evidence="4">3.4.11.2</ecNumber>
    </recommendedName>
    <alternativeName>
        <fullName evidence="12">Alanine aminopeptidase</fullName>
    </alternativeName>
    <alternativeName>
        <fullName evidence="13">Lysyl aminopeptidase</fullName>
    </alternativeName>
</protein>
<evidence type="ECO:0000256" key="2">
    <source>
        <dbReference type="ARBA" id="ARBA00001947"/>
    </source>
</evidence>
<dbReference type="FunFam" id="1.10.390.10:FF:000004">
    <property type="entry name" value="Aminopeptidase N"/>
    <property type="match status" value="1"/>
</dbReference>
<dbReference type="KEGG" id="amam:HPC72_07635"/>
<reference evidence="17 18" key="1">
    <citation type="submission" date="2020-05" db="EMBL/GenBank/DDBJ databases">
        <title>Actinomyces sp. zg-325.</title>
        <authorList>
            <person name="Yang C."/>
        </authorList>
    </citation>
    <scope>NUCLEOTIDE SEQUENCE [LARGE SCALE GENOMIC DNA]</scope>
    <source>
        <strain evidence="18">zg-325</strain>
    </source>
</reference>
<evidence type="ECO:0000256" key="6">
    <source>
        <dbReference type="ARBA" id="ARBA00022438"/>
    </source>
</evidence>
<dbReference type="Pfam" id="PF01433">
    <property type="entry name" value="Peptidase_M1"/>
    <property type="match status" value="1"/>
</dbReference>
<dbReference type="GO" id="GO:0006508">
    <property type="term" value="P:proteolysis"/>
    <property type="evidence" value="ECO:0007669"/>
    <property type="project" value="UniProtKB-KW"/>
</dbReference>
<evidence type="ECO:0000259" key="16">
    <source>
        <dbReference type="Pfam" id="PF17900"/>
    </source>
</evidence>
<evidence type="ECO:0000259" key="15">
    <source>
        <dbReference type="Pfam" id="PF11838"/>
    </source>
</evidence>
<dbReference type="InterPro" id="IPR050344">
    <property type="entry name" value="Peptidase_M1_aminopeptidases"/>
</dbReference>
<dbReference type="FunFam" id="2.60.40.1730:FF:000010">
    <property type="entry name" value="Putative aminopeptidase N"/>
    <property type="match status" value="1"/>
</dbReference>
<comment type="catalytic activity">
    <reaction evidence="1">
        <text>Release of an N-terminal amino acid, Xaa-|-Yaa- from a peptide, amide or arylamide. Xaa is preferably Ala, but may be most amino acids including Pro (slow action). When a terminal hydrophobic residue is followed by a prolyl residue, the two may be released as an intact Xaa-Pro dipeptide.</text>
        <dbReference type="EC" id="3.4.11.2"/>
    </reaction>
</comment>